<feature type="domain" description="GHMP kinase N-terminal" evidence="3">
    <location>
        <begin position="74"/>
        <end position="123"/>
    </location>
</feature>
<keyword evidence="2" id="KW-0808">Transferase</keyword>
<dbReference type="InterPro" id="IPR006204">
    <property type="entry name" value="GHMP_kinase_N_dom"/>
</dbReference>
<dbReference type="EMBL" id="JAKGUD010000001">
    <property type="protein sequence ID" value="MCF4141288.1"/>
    <property type="molecule type" value="Genomic_DNA"/>
</dbReference>
<evidence type="ECO:0000256" key="1">
    <source>
        <dbReference type="ARBA" id="ARBA00022741"/>
    </source>
</evidence>
<proteinExistence type="predicted"/>
<dbReference type="RefSeq" id="WP_236097617.1">
    <property type="nucleotide sequence ID" value="NZ_JAKGUD010000001.1"/>
</dbReference>
<comment type="caution">
    <text evidence="5">The sequence shown here is derived from an EMBL/GenBank/DDBJ whole genome shotgun (WGS) entry which is preliminary data.</text>
</comment>
<name>A0ABS9ENA2_9BACT</name>
<protein>
    <recommendedName>
        <fullName evidence="7">GHMP kinase</fullName>
    </recommendedName>
</protein>
<gene>
    <name evidence="5" type="ORF">L2W38_00445</name>
</gene>
<dbReference type="Pfam" id="PF08544">
    <property type="entry name" value="GHMP_kinases_C"/>
    <property type="match status" value="1"/>
</dbReference>
<evidence type="ECO:0000313" key="6">
    <source>
        <dbReference type="Proteomes" id="UP001200430"/>
    </source>
</evidence>
<evidence type="ECO:0000313" key="5">
    <source>
        <dbReference type="EMBL" id="MCF4141288.1"/>
    </source>
</evidence>
<keyword evidence="2" id="KW-0418">Kinase</keyword>
<dbReference type="InterPro" id="IPR013750">
    <property type="entry name" value="GHMP_kinase_C_dom"/>
</dbReference>
<feature type="domain" description="GHMP kinase C-terminal" evidence="4">
    <location>
        <begin position="189"/>
        <end position="252"/>
    </location>
</feature>
<dbReference type="Pfam" id="PF00288">
    <property type="entry name" value="GHMP_kinases_N"/>
    <property type="match status" value="1"/>
</dbReference>
<dbReference type="SUPFAM" id="SSF54211">
    <property type="entry name" value="Ribosomal protein S5 domain 2-like"/>
    <property type="match status" value="1"/>
</dbReference>
<organism evidence="5 6">
    <name type="scientific">Dethiosulfovibrio marinus</name>
    <dbReference type="NCBI Taxonomy" id="133532"/>
    <lineage>
        <taxon>Bacteria</taxon>
        <taxon>Thermotogati</taxon>
        <taxon>Synergistota</taxon>
        <taxon>Synergistia</taxon>
        <taxon>Synergistales</taxon>
        <taxon>Dethiosulfovibrionaceae</taxon>
        <taxon>Dethiosulfovibrio</taxon>
    </lineage>
</organism>
<keyword evidence="1" id="KW-0547">Nucleotide-binding</keyword>
<evidence type="ECO:0008006" key="7">
    <source>
        <dbReference type="Google" id="ProtNLM"/>
    </source>
</evidence>
<dbReference type="Proteomes" id="UP001200430">
    <property type="component" value="Unassembled WGS sequence"/>
</dbReference>
<reference evidence="5 6" key="1">
    <citation type="submission" date="2022-01" db="EMBL/GenBank/DDBJ databases">
        <title>Dethiosulfovibrio faecalis sp. nov., a novel proteolytic, non-sulfur-reducing bacterium isolated from a marine aquaculture solid waste bioreactor.</title>
        <authorList>
            <person name="Grabowski S."/>
            <person name="Apolinario E."/>
            <person name="Schneider N."/>
            <person name="Marshall C.W."/>
            <person name="Sowers K.R."/>
        </authorList>
    </citation>
    <scope>NUCLEOTIDE SEQUENCE [LARGE SCALE GENOMIC DNA]</scope>
    <source>
        <strain evidence="5 6">DSM 12537</strain>
    </source>
</reference>
<dbReference type="PANTHER" id="PTHR43527">
    <property type="entry name" value="4-DIPHOSPHOCYTIDYL-2-C-METHYL-D-ERYTHRITOL KINASE, CHLOROPLASTIC"/>
    <property type="match status" value="1"/>
</dbReference>
<accession>A0ABS9ENA2</accession>
<evidence type="ECO:0000259" key="4">
    <source>
        <dbReference type="Pfam" id="PF08544"/>
    </source>
</evidence>
<dbReference type="PANTHER" id="PTHR43527:SF1">
    <property type="entry name" value="L-THREONINE KINASE"/>
    <property type="match status" value="1"/>
</dbReference>
<evidence type="ECO:0000256" key="2">
    <source>
        <dbReference type="ARBA" id="ARBA00022777"/>
    </source>
</evidence>
<dbReference type="InterPro" id="IPR020568">
    <property type="entry name" value="Ribosomal_Su5_D2-typ_SF"/>
</dbReference>
<keyword evidence="6" id="KW-1185">Reference proteome</keyword>
<evidence type="ECO:0000259" key="3">
    <source>
        <dbReference type="Pfam" id="PF00288"/>
    </source>
</evidence>
<dbReference type="PROSITE" id="PS51257">
    <property type="entry name" value="PROKAR_LIPOPROTEIN"/>
    <property type="match status" value="1"/>
</dbReference>
<sequence length="285" mass="30676">MRALVSCPGTCGELYQGWPGGICSLISCPIDRTTYMEVEVNPGTGEISVPEGMDKTGDVLGLASNLWRCRHLDVSVRSFRRLPVSRGYASSTADMISALYGLAVCIDRIVSPEEVTEMAVAIEPSDGIAWSELVLLDHRSLSNYTVISEVPPLKVVLFDPEEEVDTVEFNRRVHPLEGVDYDGILHDLIGALIKEDWIALGRSVTASARANQDVLFKPCLEELIDVALSDGALGVTVAHSGSICGVLYPPDADPLWADLPWPDGVGTPRLAKMVPGGVHVLGVAR</sequence>